<dbReference type="EMBL" id="OVEO01000009">
    <property type="protein sequence ID" value="SPQ98120.1"/>
    <property type="molecule type" value="Genomic_DNA"/>
</dbReference>
<dbReference type="EMBL" id="CDSF01000081">
    <property type="protein sequence ID" value="CEO97903.1"/>
    <property type="molecule type" value="Genomic_DNA"/>
</dbReference>
<evidence type="ECO:0000313" key="1">
    <source>
        <dbReference type="EMBL" id="CEO97903.1"/>
    </source>
</evidence>
<protein>
    <submittedName>
        <fullName evidence="1">Uncharacterized protein</fullName>
    </submittedName>
</protein>
<keyword evidence="2" id="KW-0496">Mitochondrion</keyword>
<dbReference type="Proteomes" id="UP000290189">
    <property type="component" value="Unassembled WGS sequence"/>
</dbReference>
<reference evidence="2 4" key="2">
    <citation type="submission" date="2018-03" db="EMBL/GenBank/DDBJ databases">
        <authorList>
            <person name="Fogelqvist J."/>
        </authorList>
    </citation>
    <scope>NUCLEOTIDE SEQUENCE [LARGE SCALE GENOMIC DNA]</scope>
</reference>
<evidence type="ECO:0000313" key="2">
    <source>
        <dbReference type="EMBL" id="SPQ98120.1"/>
    </source>
</evidence>
<dbReference type="Proteomes" id="UP000039324">
    <property type="component" value="Unassembled WGS sequence"/>
</dbReference>
<keyword evidence="3" id="KW-1185">Reference proteome</keyword>
<proteinExistence type="predicted"/>
<name>A0A0G4IR87_PLABS</name>
<evidence type="ECO:0000313" key="3">
    <source>
        <dbReference type="Proteomes" id="UP000039324"/>
    </source>
</evidence>
<evidence type="ECO:0000313" key="4">
    <source>
        <dbReference type="Proteomes" id="UP000290189"/>
    </source>
</evidence>
<accession>A0A0G4IR87</accession>
<reference evidence="1 3" key="1">
    <citation type="submission" date="2015-02" db="EMBL/GenBank/DDBJ databases">
        <authorList>
            <person name="Chooi Y.-H."/>
        </authorList>
    </citation>
    <scope>NUCLEOTIDE SEQUENCE [LARGE SCALE GENOMIC DNA]</scope>
    <source>
        <strain evidence="1">E3</strain>
    </source>
</reference>
<sequence length="176" mass="19087">MDNPLDAYLRGLRADAAELSVALSKVNLEGPGPERQWPALLSQFLLITSKLSSITQDLIGSGIERELASGFVFVPTVDNFDPAQLIRVKPITEVEDQAQARLAEFDRDDDMERDDITLSDRLQEFASSCSEVVESILKVPAAKSTGSTGSASVSVVSNDESVRALVSAYQRGESLR</sequence>
<geneLocation type="mitochondrion" evidence="2"/>
<organism evidence="1 3">
    <name type="scientific">Plasmodiophora brassicae</name>
    <name type="common">Clubroot disease agent</name>
    <dbReference type="NCBI Taxonomy" id="37360"/>
    <lineage>
        <taxon>Eukaryota</taxon>
        <taxon>Sar</taxon>
        <taxon>Rhizaria</taxon>
        <taxon>Endomyxa</taxon>
        <taxon>Phytomyxea</taxon>
        <taxon>Plasmodiophorida</taxon>
        <taxon>Plasmodiophoridae</taxon>
        <taxon>Plasmodiophora</taxon>
    </lineage>
</organism>
<gene>
    <name evidence="1" type="ORF">PBRA_006018</name>
    <name evidence="2" type="ORF">PLBR_LOCUS5335</name>
</gene>
<dbReference type="AlphaFoldDB" id="A0A0G4IR87"/>